<feature type="domain" description="Di19 zinc-binding" evidence="1">
    <location>
        <begin position="12"/>
        <end position="64"/>
    </location>
</feature>
<accession>A0A5J5BI18</accession>
<evidence type="ECO:0000313" key="2">
    <source>
        <dbReference type="EMBL" id="KAA8540761.1"/>
    </source>
</evidence>
<dbReference type="PANTHER" id="PTHR31875">
    <property type="entry name" value="PROTEIN DEHYDRATION-INDUCED 19"/>
    <property type="match status" value="1"/>
</dbReference>
<reference evidence="2 3" key="1">
    <citation type="submission" date="2019-09" db="EMBL/GenBank/DDBJ databases">
        <title>A chromosome-level genome assembly of the Chinese tupelo Nyssa sinensis.</title>
        <authorList>
            <person name="Yang X."/>
            <person name="Kang M."/>
            <person name="Yang Y."/>
            <person name="Xiong H."/>
            <person name="Wang M."/>
            <person name="Zhang Z."/>
            <person name="Wang Z."/>
            <person name="Wu H."/>
            <person name="Ma T."/>
            <person name="Liu J."/>
            <person name="Xi Z."/>
        </authorList>
    </citation>
    <scope>NUCLEOTIDE SEQUENCE [LARGE SCALE GENOMIC DNA]</scope>
    <source>
        <strain evidence="2">J267</strain>
        <tissue evidence="2">Leaf</tissue>
    </source>
</reference>
<name>A0A5J5BI18_9ASTE</name>
<dbReference type="InterPro" id="IPR033347">
    <property type="entry name" value="Di19"/>
</dbReference>
<proteinExistence type="predicted"/>
<keyword evidence="3" id="KW-1185">Reference proteome</keyword>
<gene>
    <name evidence="2" type="ORF">F0562_024320</name>
</gene>
<organism evidence="2 3">
    <name type="scientific">Nyssa sinensis</name>
    <dbReference type="NCBI Taxonomy" id="561372"/>
    <lineage>
        <taxon>Eukaryota</taxon>
        <taxon>Viridiplantae</taxon>
        <taxon>Streptophyta</taxon>
        <taxon>Embryophyta</taxon>
        <taxon>Tracheophyta</taxon>
        <taxon>Spermatophyta</taxon>
        <taxon>Magnoliopsida</taxon>
        <taxon>eudicotyledons</taxon>
        <taxon>Gunneridae</taxon>
        <taxon>Pentapetalae</taxon>
        <taxon>asterids</taxon>
        <taxon>Cornales</taxon>
        <taxon>Nyssaceae</taxon>
        <taxon>Nyssa</taxon>
    </lineage>
</organism>
<sequence length="114" mass="12861">MIQRETTTARACFPCPFCYVDIEVPVLCSHLQEEHCFDFKNAVCPLCAANLGKDAIGHFTVQHAHSVKRRKKPRKSSFWSNNTSAMLGKDLRELSSFLGPNLMKDRGKCARICT</sequence>
<dbReference type="AlphaFoldDB" id="A0A5J5BI18"/>
<dbReference type="OrthoDB" id="9049620at2759"/>
<dbReference type="Proteomes" id="UP000325577">
    <property type="component" value="Linkage Group LG13"/>
</dbReference>
<dbReference type="Pfam" id="PF05605">
    <property type="entry name" value="zf-Di19"/>
    <property type="match status" value="1"/>
</dbReference>
<dbReference type="EMBL" id="CM018036">
    <property type="protein sequence ID" value="KAA8540761.1"/>
    <property type="molecule type" value="Genomic_DNA"/>
</dbReference>
<dbReference type="InterPro" id="IPR008598">
    <property type="entry name" value="Di19_Zn-bd"/>
</dbReference>
<evidence type="ECO:0000313" key="3">
    <source>
        <dbReference type="Proteomes" id="UP000325577"/>
    </source>
</evidence>
<dbReference type="PANTHER" id="PTHR31875:SF24">
    <property type="entry name" value="PROTEIN DEHYDRATION-INDUCED 19 HOMOLOG 5"/>
    <property type="match status" value="1"/>
</dbReference>
<evidence type="ECO:0000259" key="1">
    <source>
        <dbReference type="Pfam" id="PF05605"/>
    </source>
</evidence>
<protein>
    <recommendedName>
        <fullName evidence="1">Di19 zinc-binding domain-containing protein</fullName>
    </recommendedName>
</protein>